<organism evidence="2 3">
    <name type="scientific">Exophiala mesophila</name>
    <name type="common">Black yeast-like fungus</name>
    <dbReference type="NCBI Taxonomy" id="212818"/>
    <lineage>
        <taxon>Eukaryota</taxon>
        <taxon>Fungi</taxon>
        <taxon>Dikarya</taxon>
        <taxon>Ascomycota</taxon>
        <taxon>Pezizomycotina</taxon>
        <taxon>Eurotiomycetes</taxon>
        <taxon>Chaetothyriomycetidae</taxon>
        <taxon>Chaetothyriales</taxon>
        <taxon>Herpotrichiellaceae</taxon>
        <taxon>Exophiala</taxon>
    </lineage>
</organism>
<dbReference type="VEuPathDB" id="FungiDB:PV10_02068"/>
<feature type="region of interest" description="Disordered" evidence="1">
    <location>
        <begin position="201"/>
        <end position="234"/>
    </location>
</feature>
<dbReference type="OrthoDB" id="5405654at2759"/>
<dbReference type="STRING" id="212818.A0A0D1Y174"/>
<keyword evidence="3" id="KW-1185">Reference proteome</keyword>
<feature type="region of interest" description="Disordered" evidence="1">
    <location>
        <begin position="1"/>
        <end position="23"/>
    </location>
</feature>
<evidence type="ECO:0000313" key="2">
    <source>
        <dbReference type="EMBL" id="KIV94286.1"/>
    </source>
</evidence>
<feature type="compositionally biased region" description="Low complexity" evidence="1">
    <location>
        <begin position="81"/>
        <end position="102"/>
    </location>
</feature>
<sequence>MSIMPAVTRPILPPLQTPNSASFPSEVVNTPISCVSSVMRREICTPITPPSAYTDFLNALTPVLATPPATSGLQRTASNDSTSTRNSFVSTTSSSSQLSGRSDGSKPELGSVPPTPYNRRTPTALRRLRIPHSPAFSPSTCGPSPRTALSTMSTGSMMYSPFSPADWNVDSATRRYFEAPKSACIKPVSVRSVVTRTVTYKRSPPLDPAPKGKKRKLSPNPEMPPPAPVKDNNGLQIKVENLPSTLVESTADVKVDSTTLSASTSTPSPISPPVVGLTTTPPVLTI</sequence>
<name>A0A0D1Y174_EXOME</name>
<dbReference type="AlphaFoldDB" id="A0A0D1Y174"/>
<dbReference type="EMBL" id="KN847521">
    <property type="protein sequence ID" value="KIV94286.1"/>
    <property type="molecule type" value="Genomic_DNA"/>
</dbReference>
<dbReference type="PANTHER" id="PTHR42053">
    <property type="match status" value="1"/>
</dbReference>
<feature type="compositionally biased region" description="Polar residues" evidence="1">
    <location>
        <begin position="136"/>
        <end position="148"/>
    </location>
</feature>
<dbReference type="PANTHER" id="PTHR42053:SF1">
    <property type="match status" value="1"/>
</dbReference>
<gene>
    <name evidence="2" type="ORF">PV10_02068</name>
</gene>
<evidence type="ECO:0000313" key="3">
    <source>
        <dbReference type="Proteomes" id="UP000054302"/>
    </source>
</evidence>
<reference evidence="2 3" key="1">
    <citation type="submission" date="2015-01" db="EMBL/GenBank/DDBJ databases">
        <title>The Genome Sequence of Exophiala mesophila CBS40295.</title>
        <authorList>
            <consortium name="The Broad Institute Genomics Platform"/>
            <person name="Cuomo C."/>
            <person name="de Hoog S."/>
            <person name="Gorbushina A."/>
            <person name="Stielow B."/>
            <person name="Teixiera M."/>
            <person name="Abouelleil A."/>
            <person name="Chapman S.B."/>
            <person name="Priest M."/>
            <person name="Young S.K."/>
            <person name="Wortman J."/>
            <person name="Nusbaum C."/>
            <person name="Birren B."/>
        </authorList>
    </citation>
    <scope>NUCLEOTIDE SEQUENCE [LARGE SCALE GENOMIC DNA]</scope>
    <source>
        <strain evidence="2 3">CBS 40295</strain>
    </source>
</reference>
<dbReference type="OMA" id="TPMSATY"/>
<dbReference type="RefSeq" id="XP_016225860.1">
    <property type="nucleotide sequence ID" value="XM_016366342.1"/>
</dbReference>
<dbReference type="GeneID" id="27319913"/>
<evidence type="ECO:0000256" key="1">
    <source>
        <dbReference type="SAM" id="MobiDB-lite"/>
    </source>
</evidence>
<feature type="region of interest" description="Disordered" evidence="1">
    <location>
        <begin position="68"/>
        <end position="148"/>
    </location>
</feature>
<dbReference type="HOGENOM" id="CLU_042426_1_0_1"/>
<proteinExistence type="predicted"/>
<protein>
    <submittedName>
        <fullName evidence="2">Uncharacterized protein</fullName>
    </submittedName>
</protein>
<dbReference type="Proteomes" id="UP000054302">
    <property type="component" value="Unassembled WGS sequence"/>
</dbReference>
<accession>A0A0D1Y174</accession>
<feature type="compositionally biased region" description="Polar residues" evidence="1">
    <location>
        <begin position="68"/>
        <end position="80"/>
    </location>
</feature>